<comment type="cofactor">
    <cofactor evidence="1">
        <name>[4Fe-4S] cluster</name>
        <dbReference type="ChEBI" id="CHEBI:49883"/>
    </cofactor>
</comment>
<evidence type="ECO:0000256" key="2">
    <source>
        <dbReference type="ARBA" id="ARBA00022485"/>
    </source>
</evidence>
<dbReference type="PANTHER" id="PTHR43076">
    <property type="entry name" value="FO SYNTHASE (COFH)"/>
    <property type="match status" value="1"/>
</dbReference>
<dbReference type="InterPro" id="IPR034405">
    <property type="entry name" value="F420"/>
</dbReference>
<name>Q1IU61_KORVE</name>
<gene>
    <name evidence="3" type="ordered locus">Acid345_0584</name>
</gene>
<dbReference type="AlphaFoldDB" id="Q1IU61"/>
<keyword evidence="4" id="KW-1185">Reference proteome</keyword>
<dbReference type="HOGENOM" id="CLU_882186_0_0_0"/>
<keyword evidence="2" id="KW-0411">Iron-sulfur</keyword>
<proteinExistence type="predicted"/>
<dbReference type="Gene3D" id="3.20.20.70">
    <property type="entry name" value="Aldolase class I"/>
    <property type="match status" value="1"/>
</dbReference>
<dbReference type="EnsemblBacteria" id="ABF39589">
    <property type="protein sequence ID" value="ABF39589"/>
    <property type="gene ID" value="Acid345_0584"/>
</dbReference>
<evidence type="ECO:0000313" key="3">
    <source>
        <dbReference type="EMBL" id="ABF39589.1"/>
    </source>
</evidence>
<keyword evidence="2" id="KW-0004">4Fe-4S</keyword>
<dbReference type="Proteomes" id="UP000002432">
    <property type="component" value="Chromosome"/>
</dbReference>
<dbReference type="KEGG" id="aba:Acid345_0584"/>
<dbReference type="SUPFAM" id="SSF102114">
    <property type="entry name" value="Radical SAM enzymes"/>
    <property type="match status" value="1"/>
</dbReference>
<organism evidence="3 4">
    <name type="scientific">Koribacter versatilis (strain Ellin345)</name>
    <dbReference type="NCBI Taxonomy" id="204669"/>
    <lineage>
        <taxon>Bacteria</taxon>
        <taxon>Pseudomonadati</taxon>
        <taxon>Acidobacteriota</taxon>
        <taxon>Terriglobia</taxon>
        <taxon>Terriglobales</taxon>
        <taxon>Candidatus Korobacteraceae</taxon>
        <taxon>Candidatus Korobacter</taxon>
    </lineage>
</organism>
<reference evidence="3 4" key="1">
    <citation type="journal article" date="2009" name="Appl. Environ. Microbiol.">
        <title>Three genomes from the phylum Acidobacteria provide insight into the lifestyles of these microorganisms in soils.</title>
        <authorList>
            <person name="Ward N.L."/>
            <person name="Challacombe J.F."/>
            <person name="Janssen P.H."/>
            <person name="Henrissat B."/>
            <person name="Coutinho P.M."/>
            <person name="Wu M."/>
            <person name="Xie G."/>
            <person name="Haft D.H."/>
            <person name="Sait M."/>
            <person name="Badger J."/>
            <person name="Barabote R.D."/>
            <person name="Bradley B."/>
            <person name="Brettin T.S."/>
            <person name="Brinkac L.M."/>
            <person name="Bruce D."/>
            <person name="Creasy T."/>
            <person name="Daugherty S.C."/>
            <person name="Davidsen T.M."/>
            <person name="DeBoy R.T."/>
            <person name="Detter J.C."/>
            <person name="Dodson R.J."/>
            <person name="Durkin A.S."/>
            <person name="Ganapathy A."/>
            <person name="Gwinn-Giglio M."/>
            <person name="Han C.S."/>
            <person name="Khouri H."/>
            <person name="Kiss H."/>
            <person name="Kothari S.P."/>
            <person name="Madupu R."/>
            <person name="Nelson K.E."/>
            <person name="Nelson W.C."/>
            <person name="Paulsen I."/>
            <person name="Penn K."/>
            <person name="Ren Q."/>
            <person name="Rosovitz M.J."/>
            <person name="Selengut J.D."/>
            <person name="Shrivastava S."/>
            <person name="Sullivan S.A."/>
            <person name="Tapia R."/>
            <person name="Thompson L.S."/>
            <person name="Watkins K.L."/>
            <person name="Yang Q."/>
            <person name="Yu C."/>
            <person name="Zafar N."/>
            <person name="Zhou L."/>
            <person name="Kuske C.R."/>
        </authorList>
    </citation>
    <scope>NUCLEOTIDE SEQUENCE [LARGE SCALE GENOMIC DNA]</scope>
    <source>
        <strain evidence="3 4">Ellin345</strain>
    </source>
</reference>
<keyword evidence="2" id="KW-0408">Iron</keyword>
<dbReference type="EMBL" id="CP000360">
    <property type="protein sequence ID" value="ABF39589.1"/>
    <property type="molecule type" value="Genomic_DNA"/>
</dbReference>
<protein>
    <submittedName>
        <fullName evidence="3">Thiamine biosynthesis enzyme ThiH-like uncharacterized enzyme</fullName>
    </submittedName>
</protein>
<evidence type="ECO:0000256" key="1">
    <source>
        <dbReference type="ARBA" id="ARBA00001966"/>
    </source>
</evidence>
<dbReference type="GO" id="GO:0051539">
    <property type="term" value="F:4 iron, 4 sulfur cluster binding"/>
    <property type="evidence" value="ECO:0007669"/>
    <property type="project" value="UniProtKB-KW"/>
</dbReference>
<keyword evidence="2" id="KW-0479">Metal-binding</keyword>
<evidence type="ECO:0000313" key="4">
    <source>
        <dbReference type="Proteomes" id="UP000002432"/>
    </source>
</evidence>
<dbReference type="eggNOG" id="COG1060">
    <property type="taxonomic scope" value="Bacteria"/>
</dbReference>
<dbReference type="InterPro" id="IPR013785">
    <property type="entry name" value="Aldolase_TIM"/>
</dbReference>
<dbReference type="InterPro" id="IPR058240">
    <property type="entry name" value="rSAM_sf"/>
</dbReference>
<dbReference type="PANTHER" id="PTHR43076:SF7">
    <property type="entry name" value="AMINODEOXYFUTALOSINE SYNTHASE"/>
    <property type="match status" value="1"/>
</dbReference>
<accession>Q1IU61</accession>
<sequence>MSSVTMKPAVHPFRTDDPRLQTIHEKVLAGKELDLNDVTVLFASKDILAIGWLANYMREQMHGHATQYGVDTMAFANGAESGEAAEFVVLGSDVDRVGAAVANLRKHSASAVVSAMTVEQIAGNSAKGTLQKLRDAGVSSLLGSGAELFLPAVRKVIWNTTNTAEQRAEARSLAAEARIQVPAYVVQRTASPEQQARELLSFRNVQAKAFSSISFDPDATTDLNLVMTTGMQEMKQIAIARLALGHIPHVRAYLQMLGGKLAQIALRFGASSLDGTLLDASEPQAARAAELAREITVAGREPHELSTVRRLIVTA</sequence>
<dbReference type="GO" id="GO:0044689">
    <property type="term" value="F:7,8-didemethyl-8-hydroxy-5-deazariboflavin synthase activity"/>
    <property type="evidence" value="ECO:0007669"/>
    <property type="project" value="TreeGrafter"/>
</dbReference>
<dbReference type="STRING" id="204669.Acid345_0584"/>